<comment type="similarity">
    <text evidence="1">Belongs to the PPR family. PCMP-H subfamily.</text>
</comment>
<feature type="repeat" description="PPR" evidence="3">
    <location>
        <begin position="164"/>
        <end position="198"/>
    </location>
</feature>
<dbReference type="InterPro" id="IPR032867">
    <property type="entry name" value="DYW_dom"/>
</dbReference>
<dbReference type="SUPFAM" id="SSF48452">
    <property type="entry name" value="TPR-like"/>
    <property type="match status" value="1"/>
</dbReference>
<evidence type="ECO:0000256" key="3">
    <source>
        <dbReference type="PROSITE-ProRule" id="PRU00708"/>
    </source>
</evidence>
<gene>
    <name evidence="5" type="ORF">DH2020_019779</name>
</gene>
<reference evidence="5 6" key="1">
    <citation type="journal article" date="2021" name="Comput. Struct. Biotechnol. J.">
        <title>De novo genome assembly of the potent medicinal plant Rehmannia glutinosa using nanopore technology.</title>
        <authorList>
            <person name="Ma L."/>
            <person name="Dong C."/>
            <person name="Song C."/>
            <person name="Wang X."/>
            <person name="Zheng X."/>
            <person name="Niu Y."/>
            <person name="Chen S."/>
            <person name="Feng W."/>
        </authorList>
    </citation>
    <scope>NUCLEOTIDE SEQUENCE [LARGE SCALE GENOMIC DNA]</scope>
    <source>
        <strain evidence="5">DH-2019</strain>
    </source>
</reference>
<feature type="repeat" description="PPR" evidence="3">
    <location>
        <begin position="133"/>
        <end position="163"/>
    </location>
</feature>
<dbReference type="EMBL" id="JABTTQ020000011">
    <property type="protein sequence ID" value="KAK6145910.1"/>
    <property type="molecule type" value="Genomic_DNA"/>
</dbReference>
<feature type="repeat" description="PPR" evidence="3">
    <location>
        <begin position="403"/>
        <end position="437"/>
    </location>
</feature>
<evidence type="ECO:0000256" key="2">
    <source>
        <dbReference type="ARBA" id="ARBA00022737"/>
    </source>
</evidence>
<sequence>MASLESMAANPKTDPRCVHTQAITKGINPSPQNRAFFNNLITLYSNHNLNSSALQLFHSIPCPNTVTWTSIISAFANSPTAIRLFLSMLRHPRQCLPNARTFATLLKTCASLSDNSLGPQLQSLSFKLSLHQNPFVGSAFVSLYCKTRDLDAARKVFDEMSDRDEVCFSAIINGLAQNKRPVDALRYFVEMKRQNVISTFYSISGALCAASRAAMLDQCMIIHGHAVVTGLDLDIYVGTALIDGYGKCGVVEEAVRVFNELEMELNVAGWNAMMAAYALLGRKENVVELFRSMESRGMKADEYSFLAILTAFYNAGMVIETEMWLNKMKMQYKLEPRIEHYTCLVGAMGKVGKLDEAEKVALTMPYEPDAAVWRVLLSSCANNKNPDVAWRMTEKLLEIDPNDDSAYVILANVFASASMWDEVKKVWKMMRDKRVRKEVGRSWIEVRGDLHVFFAGDRRHARKDEIFAKLTELMAEIEKLGCVRIRMRCCELEEKEKRELLWYHSEKLAVAFGLLSGVTPPGKPLRIAKNLRICKDCHQAFKYISIVAEREIIVRDVHRYHRFLNGSCSCADSCSVRWAHEGWLGGSGATEEGGLLQLGFIELRFAIHLNDEWDPKDDEGGGGDPGRLASALHEALGYVHRVAGGGLSLPNDRIIGDSR</sequence>
<dbReference type="InterPro" id="IPR002885">
    <property type="entry name" value="PPR_rpt"/>
</dbReference>
<dbReference type="NCBIfam" id="TIGR00756">
    <property type="entry name" value="PPR"/>
    <property type="match status" value="4"/>
</dbReference>
<dbReference type="PANTHER" id="PTHR47926:SF464">
    <property type="entry name" value="DYW DOMAIN-CONTAINING PROTEIN"/>
    <property type="match status" value="1"/>
</dbReference>
<dbReference type="Gene3D" id="1.25.40.10">
    <property type="entry name" value="Tetratricopeptide repeat domain"/>
    <property type="match status" value="3"/>
</dbReference>
<dbReference type="InterPro" id="IPR046960">
    <property type="entry name" value="PPR_At4g14850-like_plant"/>
</dbReference>
<name>A0ABR0WFG9_REHGL</name>
<keyword evidence="2" id="KW-0677">Repeat</keyword>
<dbReference type="InterPro" id="IPR011990">
    <property type="entry name" value="TPR-like_helical_dom_sf"/>
</dbReference>
<feature type="repeat" description="PPR" evidence="3">
    <location>
        <begin position="234"/>
        <end position="264"/>
    </location>
</feature>
<evidence type="ECO:0000259" key="4">
    <source>
        <dbReference type="Pfam" id="PF14432"/>
    </source>
</evidence>
<evidence type="ECO:0000313" key="5">
    <source>
        <dbReference type="EMBL" id="KAK6145910.1"/>
    </source>
</evidence>
<keyword evidence="6" id="KW-1185">Reference proteome</keyword>
<feature type="repeat" description="PPR" evidence="3">
    <location>
        <begin position="266"/>
        <end position="300"/>
    </location>
</feature>
<dbReference type="InterPro" id="IPR046848">
    <property type="entry name" value="E_motif"/>
</dbReference>
<dbReference type="Pfam" id="PF13041">
    <property type="entry name" value="PPR_2"/>
    <property type="match status" value="1"/>
</dbReference>
<evidence type="ECO:0000256" key="1">
    <source>
        <dbReference type="ARBA" id="ARBA00006643"/>
    </source>
</evidence>
<dbReference type="Pfam" id="PF14432">
    <property type="entry name" value="DYW_deaminase"/>
    <property type="match status" value="1"/>
</dbReference>
<proteinExistence type="inferred from homology"/>
<protein>
    <recommendedName>
        <fullName evidence="4">DYW domain-containing protein</fullName>
    </recommendedName>
</protein>
<organism evidence="5 6">
    <name type="scientific">Rehmannia glutinosa</name>
    <name type="common">Chinese foxglove</name>
    <dbReference type="NCBI Taxonomy" id="99300"/>
    <lineage>
        <taxon>Eukaryota</taxon>
        <taxon>Viridiplantae</taxon>
        <taxon>Streptophyta</taxon>
        <taxon>Embryophyta</taxon>
        <taxon>Tracheophyta</taxon>
        <taxon>Spermatophyta</taxon>
        <taxon>Magnoliopsida</taxon>
        <taxon>eudicotyledons</taxon>
        <taxon>Gunneridae</taxon>
        <taxon>Pentapetalae</taxon>
        <taxon>asterids</taxon>
        <taxon>lamiids</taxon>
        <taxon>Lamiales</taxon>
        <taxon>Orobanchaceae</taxon>
        <taxon>Rehmannieae</taxon>
        <taxon>Rehmannia</taxon>
    </lineage>
</organism>
<dbReference type="Pfam" id="PF20431">
    <property type="entry name" value="E_motif"/>
    <property type="match status" value="1"/>
</dbReference>
<feature type="domain" description="DYW" evidence="4">
    <location>
        <begin position="490"/>
        <end position="573"/>
    </location>
</feature>
<evidence type="ECO:0000313" key="6">
    <source>
        <dbReference type="Proteomes" id="UP001318860"/>
    </source>
</evidence>
<comment type="caution">
    <text evidence="5">The sequence shown here is derived from an EMBL/GenBank/DDBJ whole genome shotgun (WGS) entry which is preliminary data.</text>
</comment>
<dbReference type="PANTHER" id="PTHR47926">
    <property type="entry name" value="PENTATRICOPEPTIDE REPEAT-CONTAINING PROTEIN"/>
    <property type="match status" value="1"/>
</dbReference>
<dbReference type="PROSITE" id="PS51375">
    <property type="entry name" value="PPR"/>
    <property type="match status" value="5"/>
</dbReference>
<accession>A0ABR0WFG9</accession>
<dbReference type="Pfam" id="PF01535">
    <property type="entry name" value="PPR"/>
    <property type="match status" value="4"/>
</dbReference>
<dbReference type="Proteomes" id="UP001318860">
    <property type="component" value="Unassembled WGS sequence"/>
</dbReference>